<dbReference type="InterPro" id="IPR036388">
    <property type="entry name" value="WH-like_DNA-bd_sf"/>
</dbReference>
<proteinExistence type="predicted"/>
<dbReference type="GO" id="GO:0003700">
    <property type="term" value="F:DNA-binding transcription factor activity"/>
    <property type="evidence" value="ECO:0007669"/>
    <property type="project" value="InterPro"/>
</dbReference>
<evidence type="ECO:0000259" key="4">
    <source>
        <dbReference type="PROSITE" id="PS50995"/>
    </source>
</evidence>
<organism evidence="5 6">
    <name type="scientific">Pacificispira spongiicola</name>
    <dbReference type="NCBI Taxonomy" id="2729598"/>
    <lineage>
        <taxon>Bacteria</taxon>
        <taxon>Pseudomonadati</taxon>
        <taxon>Pseudomonadota</taxon>
        <taxon>Alphaproteobacteria</taxon>
        <taxon>Rhodospirillales</taxon>
        <taxon>Rhodospirillaceae</taxon>
        <taxon>Pacificispira</taxon>
    </lineage>
</organism>
<dbReference type="SUPFAM" id="SSF46785">
    <property type="entry name" value="Winged helix' DNA-binding domain"/>
    <property type="match status" value="1"/>
</dbReference>
<dbReference type="RefSeq" id="WP_169625733.1">
    <property type="nucleotide sequence ID" value="NZ_JABBNT010000003.1"/>
</dbReference>
<sequence length="172" mass="19437">MTQSNAAENPDPANGDETMSKKRLRLWLGMLRTARRIELILRERLKTEFDATLPRFDVLAVLDRCEGGMTMTKLSQRLMVSNGNVTGIVDRLEEEGHVKRVTNERDRRATLVALTANGRAVFQEMAAAHETWIDELLGIYSAEEVGALTDLLRILREEQKMAEDAKIKKKGV</sequence>
<dbReference type="InterPro" id="IPR023187">
    <property type="entry name" value="Tscrpt_reg_MarR-type_CS"/>
</dbReference>
<dbReference type="EMBL" id="JABBNT010000003">
    <property type="protein sequence ID" value="NMM45391.1"/>
    <property type="molecule type" value="Genomic_DNA"/>
</dbReference>
<keyword evidence="6" id="KW-1185">Reference proteome</keyword>
<accession>A0A7Y0E2P4</accession>
<evidence type="ECO:0000313" key="6">
    <source>
        <dbReference type="Proteomes" id="UP000539372"/>
    </source>
</evidence>
<dbReference type="GO" id="GO:0003677">
    <property type="term" value="F:DNA binding"/>
    <property type="evidence" value="ECO:0007669"/>
    <property type="project" value="UniProtKB-KW"/>
</dbReference>
<dbReference type="PANTHER" id="PTHR33164">
    <property type="entry name" value="TRANSCRIPTIONAL REGULATOR, MARR FAMILY"/>
    <property type="match status" value="1"/>
</dbReference>
<dbReference type="PRINTS" id="PR00598">
    <property type="entry name" value="HTHMARR"/>
</dbReference>
<dbReference type="InterPro" id="IPR036390">
    <property type="entry name" value="WH_DNA-bd_sf"/>
</dbReference>
<evidence type="ECO:0000313" key="5">
    <source>
        <dbReference type="EMBL" id="NMM45391.1"/>
    </source>
</evidence>
<reference evidence="5 6" key="1">
    <citation type="submission" date="2020-04" db="EMBL/GenBank/DDBJ databases">
        <title>Rhodospirillaceae bacterium KN72 isolated from deep sea.</title>
        <authorList>
            <person name="Zhang D.-C."/>
        </authorList>
    </citation>
    <scope>NUCLEOTIDE SEQUENCE [LARGE SCALE GENOMIC DNA]</scope>
    <source>
        <strain evidence="5 6">KN72</strain>
    </source>
</reference>
<keyword evidence="1" id="KW-0805">Transcription regulation</keyword>
<keyword evidence="3" id="KW-0804">Transcription</keyword>
<feature type="domain" description="HTH marR-type" evidence="4">
    <location>
        <begin position="23"/>
        <end position="157"/>
    </location>
</feature>
<evidence type="ECO:0000256" key="2">
    <source>
        <dbReference type="ARBA" id="ARBA00023125"/>
    </source>
</evidence>
<gene>
    <name evidence="5" type="ORF">HH303_12930</name>
</gene>
<dbReference type="PROSITE" id="PS01117">
    <property type="entry name" value="HTH_MARR_1"/>
    <property type="match status" value="1"/>
</dbReference>
<dbReference type="PANTHER" id="PTHR33164:SF57">
    <property type="entry name" value="MARR-FAMILY TRANSCRIPTIONAL REGULATOR"/>
    <property type="match status" value="1"/>
</dbReference>
<protein>
    <submittedName>
        <fullName evidence="5">MarR family transcriptional regulator</fullName>
    </submittedName>
</protein>
<name>A0A7Y0E2P4_9PROT</name>
<comment type="caution">
    <text evidence="5">The sequence shown here is derived from an EMBL/GenBank/DDBJ whole genome shotgun (WGS) entry which is preliminary data.</text>
</comment>
<evidence type="ECO:0000256" key="3">
    <source>
        <dbReference type="ARBA" id="ARBA00023163"/>
    </source>
</evidence>
<dbReference type="InterPro" id="IPR000835">
    <property type="entry name" value="HTH_MarR-typ"/>
</dbReference>
<dbReference type="SMART" id="SM00347">
    <property type="entry name" value="HTH_MARR"/>
    <property type="match status" value="1"/>
</dbReference>
<dbReference type="Proteomes" id="UP000539372">
    <property type="component" value="Unassembled WGS sequence"/>
</dbReference>
<dbReference type="AlphaFoldDB" id="A0A7Y0E2P4"/>
<dbReference type="GO" id="GO:0006950">
    <property type="term" value="P:response to stress"/>
    <property type="evidence" value="ECO:0007669"/>
    <property type="project" value="TreeGrafter"/>
</dbReference>
<dbReference type="InterPro" id="IPR039422">
    <property type="entry name" value="MarR/SlyA-like"/>
</dbReference>
<dbReference type="PROSITE" id="PS50995">
    <property type="entry name" value="HTH_MARR_2"/>
    <property type="match status" value="1"/>
</dbReference>
<evidence type="ECO:0000256" key="1">
    <source>
        <dbReference type="ARBA" id="ARBA00023015"/>
    </source>
</evidence>
<dbReference type="Gene3D" id="1.10.10.10">
    <property type="entry name" value="Winged helix-like DNA-binding domain superfamily/Winged helix DNA-binding domain"/>
    <property type="match status" value="1"/>
</dbReference>
<keyword evidence="2" id="KW-0238">DNA-binding</keyword>
<dbReference type="Pfam" id="PF01047">
    <property type="entry name" value="MarR"/>
    <property type="match status" value="1"/>
</dbReference>